<gene>
    <name evidence="1" type="ORF">METZ01_LOCUS314804</name>
</gene>
<proteinExistence type="predicted"/>
<accession>A0A382NMS9</accession>
<sequence length="52" mass="5599">MEGRKHQSPNPPILAIMTRESASSALTARSQTPNTKVIILILIGSLSVPRES</sequence>
<dbReference type="EMBL" id="UINC01101271">
    <property type="protein sequence ID" value="SVC61950.1"/>
    <property type="molecule type" value="Genomic_DNA"/>
</dbReference>
<name>A0A382NMS9_9ZZZZ</name>
<evidence type="ECO:0000313" key="1">
    <source>
        <dbReference type="EMBL" id="SVC61950.1"/>
    </source>
</evidence>
<organism evidence="1">
    <name type="scientific">marine metagenome</name>
    <dbReference type="NCBI Taxonomy" id="408172"/>
    <lineage>
        <taxon>unclassified sequences</taxon>
        <taxon>metagenomes</taxon>
        <taxon>ecological metagenomes</taxon>
    </lineage>
</organism>
<reference evidence="1" key="1">
    <citation type="submission" date="2018-05" db="EMBL/GenBank/DDBJ databases">
        <authorList>
            <person name="Lanie J.A."/>
            <person name="Ng W.-L."/>
            <person name="Kazmierczak K.M."/>
            <person name="Andrzejewski T.M."/>
            <person name="Davidsen T.M."/>
            <person name="Wayne K.J."/>
            <person name="Tettelin H."/>
            <person name="Glass J.I."/>
            <person name="Rusch D."/>
            <person name="Podicherti R."/>
            <person name="Tsui H.-C.T."/>
            <person name="Winkler M.E."/>
        </authorList>
    </citation>
    <scope>NUCLEOTIDE SEQUENCE</scope>
</reference>
<protein>
    <submittedName>
        <fullName evidence="1">Uncharacterized protein</fullName>
    </submittedName>
</protein>
<dbReference type="AlphaFoldDB" id="A0A382NMS9"/>